<dbReference type="InterPro" id="IPR038608">
    <property type="entry name" value="Csm1/Pcs1_C_sf"/>
</dbReference>
<dbReference type="EMBL" id="JNBR01000082">
    <property type="protein sequence ID" value="OQR98553.1"/>
    <property type="molecule type" value="Genomic_DNA"/>
</dbReference>
<sequence length="352" mass="39231">MARSGKDKAISYTEWETPLKGYGSENDSSDAEDARPLKKPEAKKAKPSAKSKPNDGAVDPPKKKRPLEVEVAKKVEPAKKAEKRQKASPKSDDPMVGPFVAAVKSVLLTADGDKDAKAALKKLRRDYAELVNVRQTEPEKLLEESRRLAKAEADAHDKATAKLKQEVANLTKKLDKYERIREDLERAKAKNATGKSASPDELDALQLKYDQLRAENSSLRIQLEETQVPPVGTANASVSEMHAKLAHTNKLLRIYELISSLHVTLKKDGDVQEVSCRVLDSLRAQQFAFDLAIPTNPRKQIDYVPSPDEVAYHKHQAEPSAPSYLLEDLSFSRSELTRFMRTMLDAVIRKPT</sequence>
<keyword evidence="1" id="KW-0175">Coiled coil</keyword>
<dbReference type="Gene3D" id="3.90.1150.80">
    <property type="match status" value="1"/>
</dbReference>
<protein>
    <recommendedName>
        <fullName evidence="5">Monopolin complex subunit Csm1/Pcs1 C-terminal domain-containing protein</fullName>
    </recommendedName>
</protein>
<comment type="caution">
    <text evidence="3">The sequence shown here is derived from an EMBL/GenBank/DDBJ whole genome shotgun (WGS) entry which is preliminary data.</text>
</comment>
<dbReference type="OrthoDB" id="77066at2759"/>
<dbReference type="Proteomes" id="UP000243579">
    <property type="component" value="Unassembled WGS sequence"/>
</dbReference>
<accession>A0A1V9ZKN9</accession>
<feature type="coiled-coil region" evidence="1">
    <location>
        <begin position="153"/>
        <end position="222"/>
    </location>
</feature>
<feature type="compositionally biased region" description="Basic and acidic residues" evidence="2">
    <location>
        <begin position="32"/>
        <end position="44"/>
    </location>
</feature>
<reference evidence="3 4" key="1">
    <citation type="journal article" date="2014" name="Genome Biol. Evol.">
        <title>The secreted proteins of Achlya hypogyna and Thraustotheca clavata identify the ancestral oomycete secretome and reveal gene acquisitions by horizontal gene transfer.</title>
        <authorList>
            <person name="Misner I."/>
            <person name="Blouin N."/>
            <person name="Leonard G."/>
            <person name="Richards T.A."/>
            <person name="Lane C.E."/>
        </authorList>
    </citation>
    <scope>NUCLEOTIDE SEQUENCE [LARGE SCALE GENOMIC DNA]</scope>
    <source>
        <strain evidence="3 4">ATCC 48635</strain>
    </source>
</reference>
<dbReference type="AlphaFoldDB" id="A0A1V9ZKN9"/>
<evidence type="ECO:0000313" key="4">
    <source>
        <dbReference type="Proteomes" id="UP000243579"/>
    </source>
</evidence>
<evidence type="ECO:0000256" key="1">
    <source>
        <dbReference type="SAM" id="Coils"/>
    </source>
</evidence>
<evidence type="ECO:0000256" key="2">
    <source>
        <dbReference type="SAM" id="MobiDB-lite"/>
    </source>
</evidence>
<keyword evidence="4" id="KW-1185">Reference proteome</keyword>
<evidence type="ECO:0000313" key="3">
    <source>
        <dbReference type="EMBL" id="OQR98553.1"/>
    </source>
</evidence>
<feature type="region of interest" description="Disordered" evidence="2">
    <location>
        <begin position="1"/>
        <end position="96"/>
    </location>
</feature>
<feature type="compositionally biased region" description="Basic and acidic residues" evidence="2">
    <location>
        <begin position="66"/>
        <end position="80"/>
    </location>
</feature>
<organism evidence="3 4">
    <name type="scientific">Achlya hypogyna</name>
    <name type="common">Oomycete</name>
    <name type="synonym">Protoachlya hypogyna</name>
    <dbReference type="NCBI Taxonomy" id="1202772"/>
    <lineage>
        <taxon>Eukaryota</taxon>
        <taxon>Sar</taxon>
        <taxon>Stramenopiles</taxon>
        <taxon>Oomycota</taxon>
        <taxon>Saprolegniomycetes</taxon>
        <taxon>Saprolegniales</taxon>
        <taxon>Achlyaceae</taxon>
        <taxon>Achlya</taxon>
    </lineage>
</organism>
<proteinExistence type="predicted"/>
<evidence type="ECO:0008006" key="5">
    <source>
        <dbReference type="Google" id="ProtNLM"/>
    </source>
</evidence>
<name>A0A1V9ZKN9_ACHHY</name>
<gene>
    <name evidence="3" type="ORF">ACHHYP_08346</name>
</gene>